<dbReference type="Pfam" id="PF01628">
    <property type="entry name" value="HrcA"/>
    <property type="match status" value="1"/>
</dbReference>
<evidence type="ECO:0000256" key="4">
    <source>
        <dbReference type="ARBA" id="ARBA00023163"/>
    </source>
</evidence>
<dbReference type="PANTHER" id="PTHR34824">
    <property type="entry name" value="HEAT-INDUCIBLE TRANSCRIPTION REPRESSOR HRCA"/>
    <property type="match status" value="1"/>
</dbReference>
<dbReference type="InterPro" id="IPR021153">
    <property type="entry name" value="HrcA_C"/>
</dbReference>
<keyword evidence="3 5" id="KW-0346">Stress response</keyword>
<keyword evidence="4 5" id="KW-0804">Transcription</keyword>
<dbReference type="HAMAP" id="MF_00081">
    <property type="entry name" value="HrcA"/>
    <property type="match status" value="1"/>
</dbReference>
<dbReference type="PIRSF" id="PIRSF005485">
    <property type="entry name" value="HrcA"/>
    <property type="match status" value="1"/>
</dbReference>
<dbReference type="Gene3D" id="3.30.450.40">
    <property type="match status" value="1"/>
</dbReference>
<comment type="caution">
    <text evidence="7">The sequence shown here is derived from an EMBL/GenBank/DDBJ whole genome shotgun (WGS) entry which is preliminary data.</text>
</comment>
<dbReference type="eggNOG" id="COG1420">
    <property type="taxonomic scope" value="Bacteria"/>
</dbReference>
<dbReference type="EMBL" id="AZFT01000053">
    <property type="protein sequence ID" value="KRL84044.1"/>
    <property type="molecule type" value="Genomic_DNA"/>
</dbReference>
<evidence type="ECO:0000313" key="7">
    <source>
        <dbReference type="EMBL" id="KRL84044.1"/>
    </source>
</evidence>
<proteinExistence type="inferred from homology"/>
<dbReference type="Gene3D" id="3.30.390.60">
    <property type="entry name" value="Heat-inducible transcription repressor hrca homolog, domain 3"/>
    <property type="match status" value="1"/>
</dbReference>
<organism evidence="7 8">
    <name type="scientific">Ligilactobacillus apodemi DSM 16634 = JCM 16172</name>
    <dbReference type="NCBI Taxonomy" id="1423724"/>
    <lineage>
        <taxon>Bacteria</taxon>
        <taxon>Bacillati</taxon>
        <taxon>Bacillota</taxon>
        <taxon>Bacilli</taxon>
        <taxon>Lactobacillales</taxon>
        <taxon>Lactobacillaceae</taxon>
        <taxon>Ligilactobacillus</taxon>
    </lineage>
</organism>
<dbReference type="GO" id="GO:0045892">
    <property type="term" value="P:negative regulation of DNA-templated transcription"/>
    <property type="evidence" value="ECO:0007669"/>
    <property type="project" value="UniProtKB-UniRule"/>
</dbReference>
<name>A0A0R1TRK5_9LACO</name>
<accession>A0A0R1TRK5</accession>
<protein>
    <recommendedName>
        <fullName evidence="5">Heat-inducible transcription repressor HrcA</fullName>
    </recommendedName>
</protein>
<evidence type="ECO:0000259" key="6">
    <source>
        <dbReference type="Pfam" id="PF01628"/>
    </source>
</evidence>
<keyword evidence="1 5" id="KW-0678">Repressor</keyword>
<dbReference type="GO" id="GO:0003677">
    <property type="term" value="F:DNA binding"/>
    <property type="evidence" value="ECO:0007669"/>
    <property type="project" value="InterPro"/>
</dbReference>
<dbReference type="SUPFAM" id="SSF46785">
    <property type="entry name" value="Winged helix' DNA-binding domain"/>
    <property type="match status" value="1"/>
</dbReference>
<dbReference type="SUPFAM" id="SSF55781">
    <property type="entry name" value="GAF domain-like"/>
    <property type="match status" value="1"/>
</dbReference>
<dbReference type="InterPro" id="IPR002571">
    <property type="entry name" value="HrcA"/>
</dbReference>
<dbReference type="InterPro" id="IPR029016">
    <property type="entry name" value="GAF-like_dom_sf"/>
</dbReference>
<dbReference type="PATRIC" id="fig|1423724.4.peg.1380"/>
<keyword evidence="8" id="KW-1185">Reference proteome</keyword>
<feature type="domain" description="Heat-inducible transcription repressor HrcA C-terminal" evidence="6">
    <location>
        <begin position="111"/>
        <end position="328"/>
    </location>
</feature>
<dbReference type="STRING" id="1423724.FC32_GL001320"/>
<dbReference type="NCBIfam" id="TIGR00331">
    <property type="entry name" value="hrcA"/>
    <property type="match status" value="1"/>
</dbReference>
<evidence type="ECO:0000256" key="3">
    <source>
        <dbReference type="ARBA" id="ARBA00023016"/>
    </source>
</evidence>
<comment type="function">
    <text evidence="5">Negative regulator of class I heat shock genes (grpE-dnaK-dnaJ and groELS operons). Prevents heat-shock induction of these operons.</text>
</comment>
<evidence type="ECO:0000256" key="2">
    <source>
        <dbReference type="ARBA" id="ARBA00023015"/>
    </source>
</evidence>
<reference evidence="7 8" key="1">
    <citation type="journal article" date="2015" name="Genome Announc.">
        <title>Expanding the biotechnology potential of lactobacilli through comparative genomics of 213 strains and associated genera.</title>
        <authorList>
            <person name="Sun Z."/>
            <person name="Harris H.M."/>
            <person name="McCann A."/>
            <person name="Guo C."/>
            <person name="Argimon S."/>
            <person name="Zhang W."/>
            <person name="Yang X."/>
            <person name="Jeffery I.B."/>
            <person name="Cooney J.C."/>
            <person name="Kagawa T.F."/>
            <person name="Liu W."/>
            <person name="Song Y."/>
            <person name="Salvetti E."/>
            <person name="Wrobel A."/>
            <person name="Rasinkangas P."/>
            <person name="Parkhill J."/>
            <person name="Rea M.C."/>
            <person name="O'Sullivan O."/>
            <person name="Ritari J."/>
            <person name="Douillard F.P."/>
            <person name="Paul Ross R."/>
            <person name="Yang R."/>
            <person name="Briner A.E."/>
            <person name="Felis G.E."/>
            <person name="de Vos W.M."/>
            <person name="Barrangou R."/>
            <person name="Klaenhammer T.R."/>
            <person name="Caufield P.W."/>
            <person name="Cui Y."/>
            <person name="Zhang H."/>
            <person name="O'Toole P.W."/>
        </authorList>
    </citation>
    <scope>NUCLEOTIDE SEQUENCE [LARGE SCALE GENOMIC DNA]</scope>
    <source>
        <strain evidence="7 8">DSM 16634</strain>
    </source>
</reference>
<keyword evidence="2 5" id="KW-0805">Transcription regulation</keyword>
<dbReference type="Proteomes" id="UP000051324">
    <property type="component" value="Unassembled WGS sequence"/>
</dbReference>
<evidence type="ECO:0000313" key="8">
    <source>
        <dbReference type="Proteomes" id="UP000051324"/>
    </source>
</evidence>
<dbReference type="InterPro" id="IPR036388">
    <property type="entry name" value="WH-like_DNA-bd_sf"/>
</dbReference>
<evidence type="ECO:0000256" key="1">
    <source>
        <dbReference type="ARBA" id="ARBA00022491"/>
    </source>
</evidence>
<dbReference type="AlphaFoldDB" id="A0A0R1TRK5"/>
<evidence type="ECO:0000256" key="5">
    <source>
        <dbReference type="HAMAP-Rule" id="MF_00081"/>
    </source>
</evidence>
<dbReference type="InterPro" id="IPR036390">
    <property type="entry name" value="WH_DNA-bd_sf"/>
</dbReference>
<sequence>MLKEVIAVLTERQLLILEAVIRNYTESGQPIGSKTLQQQLPVHVSSATIRNEMAVLEQQGYIAKEHSSSGRIPSLKGYRYYVDNIVQPVKLDNTALHSIRNSLGTEFQKVDEIVATSAKILSDLTSYTAISFKPEAKDICLEGFRMVELGNQQVMVILVTSDGTVESQTFTIPAGISGNELEAVIRLINDKVVGLPLNQVIVRLNECLPLLTRYLHQPEGFIDVFGNVLHQAVKEQVYVGGKMNLLDFSKDASLEQIKSLYSLVDQSNGIGNLLNASQQSEISIKLGDELPGIFLQNYSLISASFDDGNNGRGTIAILGPTNMPYSKMLGLISGFRDELTQRITDYYQKF</sequence>
<dbReference type="PANTHER" id="PTHR34824:SF1">
    <property type="entry name" value="HEAT-INDUCIBLE TRANSCRIPTION REPRESSOR HRCA"/>
    <property type="match status" value="1"/>
</dbReference>
<gene>
    <name evidence="5" type="primary">hrcA</name>
    <name evidence="7" type="ORF">FC32_GL001320</name>
</gene>
<dbReference type="InterPro" id="IPR023120">
    <property type="entry name" value="WHTH_transcript_rep_HrcA_IDD"/>
</dbReference>
<comment type="similarity">
    <text evidence="5">Belongs to the HrcA family.</text>
</comment>
<dbReference type="Gene3D" id="1.10.10.10">
    <property type="entry name" value="Winged helix-like DNA-binding domain superfamily/Winged helix DNA-binding domain"/>
    <property type="match status" value="1"/>
</dbReference>